<organism evidence="2 3">
    <name type="scientific">Mucuna pruriens</name>
    <name type="common">Velvet bean</name>
    <name type="synonym">Dolichos pruriens</name>
    <dbReference type="NCBI Taxonomy" id="157652"/>
    <lineage>
        <taxon>Eukaryota</taxon>
        <taxon>Viridiplantae</taxon>
        <taxon>Streptophyta</taxon>
        <taxon>Embryophyta</taxon>
        <taxon>Tracheophyta</taxon>
        <taxon>Spermatophyta</taxon>
        <taxon>Magnoliopsida</taxon>
        <taxon>eudicotyledons</taxon>
        <taxon>Gunneridae</taxon>
        <taxon>Pentapetalae</taxon>
        <taxon>rosids</taxon>
        <taxon>fabids</taxon>
        <taxon>Fabales</taxon>
        <taxon>Fabaceae</taxon>
        <taxon>Papilionoideae</taxon>
        <taxon>50 kb inversion clade</taxon>
        <taxon>NPAAA clade</taxon>
        <taxon>indigoferoid/millettioid clade</taxon>
        <taxon>Phaseoleae</taxon>
        <taxon>Mucuna</taxon>
    </lineage>
</organism>
<accession>A0A371FEX2</accession>
<evidence type="ECO:0000256" key="1">
    <source>
        <dbReference type="SAM" id="MobiDB-lite"/>
    </source>
</evidence>
<feature type="compositionally biased region" description="Polar residues" evidence="1">
    <location>
        <begin position="48"/>
        <end position="70"/>
    </location>
</feature>
<sequence length="70" mass="7882">MIRAPPEETIMPFGVHGLKAHSREHNRRIRHAWKNVSLKRKLEAALIAQTSPREGTSLEQPLGESTNETA</sequence>
<evidence type="ECO:0000313" key="2">
    <source>
        <dbReference type="EMBL" id="RDX76847.1"/>
    </source>
</evidence>
<protein>
    <submittedName>
        <fullName evidence="2">Uncharacterized protein</fullName>
    </submittedName>
</protein>
<feature type="non-terminal residue" evidence="2">
    <location>
        <position position="1"/>
    </location>
</feature>
<dbReference type="Proteomes" id="UP000257109">
    <property type="component" value="Unassembled WGS sequence"/>
</dbReference>
<gene>
    <name evidence="2" type="ORF">CR513_43144</name>
</gene>
<reference evidence="2" key="1">
    <citation type="submission" date="2018-05" db="EMBL/GenBank/DDBJ databases">
        <title>Draft genome of Mucuna pruriens seed.</title>
        <authorList>
            <person name="Nnadi N.E."/>
            <person name="Vos R."/>
            <person name="Hasami M.H."/>
            <person name="Devisetty U.K."/>
            <person name="Aguiy J.C."/>
        </authorList>
    </citation>
    <scope>NUCLEOTIDE SEQUENCE [LARGE SCALE GENOMIC DNA]</scope>
    <source>
        <strain evidence="2">JCA_2017</strain>
    </source>
</reference>
<name>A0A371FEX2_MUCPR</name>
<comment type="caution">
    <text evidence="2">The sequence shown here is derived from an EMBL/GenBank/DDBJ whole genome shotgun (WGS) entry which is preliminary data.</text>
</comment>
<dbReference type="OrthoDB" id="999756at2759"/>
<proteinExistence type="predicted"/>
<dbReference type="EMBL" id="QJKJ01009369">
    <property type="protein sequence ID" value="RDX76847.1"/>
    <property type="molecule type" value="Genomic_DNA"/>
</dbReference>
<dbReference type="AlphaFoldDB" id="A0A371FEX2"/>
<feature type="region of interest" description="Disordered" evidence="1">
    <location>
        <begin position="47"/>
        <end position="70"/>
    </location>
</feature>
<keyword evidence="3" id="KW-1185">Reference proteome</keyword>
<evidence type="ECO:0000313" key="3">
    <source>
        <dbReference type="Proteomes" id="UP000257109"/>
    </source>
</evidence>